<reference evidence="1 2" key="1">
    <citation type="submission" date="2019-07" db="EMBL/GenBank/DDBJ databases">
        <authorList>
            <person name="Zhu P."/>
        </authorList>
    </citation>
    <scope>NUCLEOTIDE SEQUENCE [LARGE SCALE GENOMIC DNA]</scope>
    <source>
        <strain evidence="1 2">SSL-25</strain>
    </source>
</reference>
<dbReference type="RefSeq" id="WP_146479786.1">
    <property type="nucleotide sequence ID" value="NZ_CP042266.1"/>
</dbReference>
<dbReference type="AlphaFoldDB" id="A0A5B8JFK2"/>
<name>A0A5B8JFK2_9ACTN</name>
<dbReference type="KEGG" id="sqz:FQU76_08000"/>
<evidence type="ECO:0000313" key="1">
    <source>
        <dbReference type="EMBL" id="QDY76490.1"/>
    </source>
</evidence>
<keyword evidence="2" id="KW-1185">Reference proteome</keyword>
<dbReference type="EMBL" id="CP042266">
    <property type="protein sequence ID" value="QDY76490.1"/>
    <property type="molecule type" value="Genomic_DNA"/>
</dbReference>
<protein>
    <submittedName>
        <fullName evidence="1">Uncharacterized protein</fullName>
    </submittedName>
</protein>
<sequence>MTYQLTDGNLPLHLPGTFKPWAVQVGHSKILLRGFLGGGDGSTPRVFDVLFQDVSRISLADQYRGLDVTDAGTDSLRAEEQRVGRVWRESKLFRVSAENPHDYVVAGYLFWAEVSVFATETSPLMQESPKPGAIKDNQVFRVRWDR</sequence>
<dbReference type="Proteomes" id="UP000320580">
    <property type="component" value="Chromosome"/>
</dbReference>
<dbReference type="OrthoDB" id="5148951at2"/>
<proteinExistence type="predicted"/>
<organism evidence="1 2">
    <name type="scientific">Streptomyces qinzhouensis</name>
    <dbReference type="NCBI Taxonomy" id="2599401"/>
    <lineage>
        <taxon>Bacteria</taxon>
        <taxon>Bacillati</taxon>
        <taxon>Actinomycetota</taxon>
        <taxon>Actinomycetes</taxon>
        <taxon>Kitasatosporales</taxon>
        <taxon>Streptomycetaceae</taxon>
        <taxon>Streptomyces</taxon>
    </lineage>
</organism>
<evidence type="ECO:0000313" key="2">
    <source>
        <dbReference type="Proteomes" id="UP000320580"/>
    </source>
</evidence>
<accession>A0A5B8JFK2</accession>
<gene>
    <name evidence="1" type="ORF">FQU76_08000</name>
</gene>